<dbReference type="Proteomes" id="UP001153678">
    <property type="component" value="Unassembled WGS sequence"/>
</dbReference>
<dbReference type="AlphaFoldDB" id="A0A9W4TAQ4"/>
<evidence type="ECO:0000313" key="2">
    <source>
        <dbReference type="Proteomes" id="UP001153678"/>
    </source>
</evidence>
<sequence>AIGNAFFSGCVNWDWKNPQRGHRYIPINDRFPHLIGNIVIEVPIITKKCNVQLNSFIPDNLENCPFIAIVSKEIHNHLPPPPVTTPSNILKQLNEIIKHEDTLDLTARKLLTGIIHELLRQLQYDTSYIRNI</sequence>
<proteinExistence type="predicted"/>
<keyword evidence="2" id="KW-1185">Reference proteome</keyword>
<accession>A0A9W4TAQ4</accession>
<feature type="non-terminal residue" evidence="1">
    <location>
        <position position="132"/>
    </location>
</feature>
<dbReference type="EMBL" id="CAMKVN010018963">
    <property type="protein sequence ID" value="CAI2198575.1"/>
    <property type="molecule type" value="Genomic_DNA"/>
</dbReference>
<name>A0A9W4TAQ4_9GLOM</name>
<evidence type="ECO:0000313" key="1">
    <source>
        <dbReference type="EMBL" id="CAI2198575.1"/>
    </source>
</evidence>
<protein>
    <submittedName>
        <fullName evidence="1">17933_t:CDS:1</fullName>
    </submittedName>
</protein>
<reference evidence="1" key="1">
    <citation type="submission" date="2022-08" db="EMBL/GenBank/DDBJ databases">
        <authorList>
            <person name="Kallberg Y."/>
            <person name="Tangrot J."/>
            <person name="Rosling A."/>
        </authorList>
    </citation>
    <scope>NUCLEOTIDE SEQUENCE</scope>
    <source>
        <strain evidence="1">Wild A</strain>
    </source>
</reference>
<gene>
    <name evidence="1" type="ORF">FWILDA_LOCUS18641</name>
</gene>
<organism evidence="1 2">
    <name type="scientific">Funneliformis geosporum</name>
    <dbReference type="NCBI Taxonomy" id="1117311"/>
    <lineage>
        <taxon>Eukaryota</taxon>
        <taxon>Fungi</taxon>
        <taxon>Fungi incertae sedis</taxon>
        <taxon>Mucoromycota</taxon>
        <taxon>Glomeromycotina</taxon>
        <taxon>Glomeromycetes</taxon>
        <taxon>Glomerales</taxon>
        <taxon>Glomeraceae</taxon>
        <taxon>Funneliformis</taxon>
    </lineage>
</organism>
<feature type="non-terminal residue" evidence="1">
    <location>
        <position position="1"/>
    </location>
</feature>
<comment type="caution">
    <text evidence="1">The sequence shown here is derived from an EMBL/GenBank/DDBJ whole genome shotgun (WGS) entry which is preliminary data.</text>
</comment>
<dbReference type="OrthoDB" id="2441296at2759"/>